<keyword evidence="4" id="KW-1185">Reference proteome</keyword>
<evidence type="ECO:0000313" key="4">
    <source>
        <dbReference type="Proteomes" id="UP000002668"/>
    </source>
</evidence>
<feature type="domain" description="Asl1-like glycosyl hydrolase catalytic" evidence="2">
    <location>
        <begin position="53"/>
        <end position="291"/>
    </location>
</feature>
<dbReference type="GO" id="GO:0071966">
    <property type="term" value="P:fungal-type cell wall polysaccharide metabolic process"/>
    <property type="evidence" value="ECO:0007669"/>
    <property type="project" value="TreeGrafter"/>
</dbReference>
<dbReference type="PANTHER" id="PTHR34154:SF10">
    <property type="entry name" value="ASL1-LIKE GLYCOSYL HYDROLASE CATALYTIC DOMAIN-CONTAINING PROTEIN"/>
    <property type="match status" value="1"/>
</dbReference>
<keyword evidence="1" id="KW-0732">Signal</keyword>
<evidence type="ECO:0000259" key="2">
    <source>
        <dbReference type="Pfam" id="PF11790"/>
    </source>
</evidence>
<dbReference type="InterPro" id="IPR017853">
    <property type="entry name" value="GH"/>
</dbReference>
<dbReference type="Proteomes" id="UP000002668">
    <property type="component" value="Genome"/>
</dbReference>
<dbReference type="GO" id="GO:0009277">
    <property type="term" value="C:fungal-type cell wall"/>
    <property type="evidence" value="ECO:0007669"/>
    <property type="project" value="TreeGrafter"/>
</dbReference>
<organism evidence="3 4">
    <name type="scientific">Leptosphaeria maculans (strain JN3 / isolate v23.1.3 / race Av1-4-5-6-7-8)</name>
    <name type="common">Blackleg fungus</name>
    <name type="synonym">Phoma lingam</name>
    <dbReference type="NCBI Taxonomy" id="985895"/>
    <lineage>
        <taxon>Eukaryota</taxon>
        <taxon>Fungi</taxon>
        <taxon>Dikarya</taxon>
        <taxon>Ascomycota</taxon>
        <taxon>Pezizomycotina</taxon>
        <taxon>Dothideomycetes</taxon>
        <taxon>Pleosporomycetidae</taxon>
        <taxon>Pleosporales</taxon>
        <taxon>Pleosporineae</taxon>
        <taxon>Leptosphaeriaceae</taxon>
        <taxon>Plenodomus</taxon>
        <taxon>Plenodomus lingam/Leptosphaeria maculans species complex</taxon>
    </lineage>
</organism>
<dbReference type="RefSeq" id="XP_003842886.1">
    <property type="nucleotide sequence ID" value="XM_003842838.1"/>
</dbReference>
<dbReference type="CAZy" id="GH128">
    <property type="family name" value="Glycoside Hydrolase Family 128"/>
</dbReference>
<dbReference type="STRING" id="985895.E5A712"/>
<dbReference type="HOGENOM" id="CLU_040908_4_0_1"/>
<dbReference type="AlphaFoldDB" id="E5A712"/>
<accession>E5A712</accession>
<proteinExistence type="predicted"/>
<evidence type="ECO:0000313" key="3">
    <source>
        <dbReference type="EMBL" id="CBX99407.1"/>
    </source>
</evidence>
<dbReference type="OMA" id="GPAMNWG"/>
<gene>
    <name evidence="3" type="ORF">LEMA_P086460.1</name>
</gene>
<sequence>MTMFNFAQLFIYLVLFALSIAAPIPSADAITTTNYTSHAAIFKNETPGPNRRGIAYNNVNYVSLFKDDHRHTSWCYNWDSRPYRDTPMEFVPMLHSIRDDHTGPWLDNAKRAIYSNTKAPTHILGFNEPDNCVAGAGGSCVPVDDAVAGWKKHIQPLKSTKGPLYLGSPAVTNAPDTPTTGLGWLRSFLEKCSDCDVDFIAIHWYDIGANVAYFKQHVNAAREVAQGRPIWITEFGVQESEGAAKGFLEEVMPWLDGSADVHRYAYFMATVGEGFLINDNGDGLSDLGKAYQLG</sequence>
<evidence type="ECO:0000256" key="1">
    <source>
        <dbReference type="SAM" id="SignalP"/>
    </source>
</evidence>
<dbReference type="VEuPathDB" id="FungiDB:LEMA_P086460.1"/>
<feature type="chain" id="PRO_5003194848" description="Asl1-like glycosyl hydrolase catalytic domain-containing protein" evidence="1">
    <location>
        <begin position="22"/>
        <end position="294"/>
    </location>
</feature>
<dbReference type="PANTHER" id="PTHR34154">
    <property type="entry name" value="ALKALI-SENSITIVE LINKAGE PROTEIN 1"/>
    <property type="match status" value="1"/>
</dbReference>
<dbReference type="InParanoid" id="E5A712"/>
<protein>
    <recommendedName>
        <fullName evidence="2">Asl1-like glycosyl hydrolase catalytic domain-containing protein</fullName>
    </recommendedName>
</protein>
<name>E5A712_LEPMJ</name>
<feature type="signal peptide" evidence="1">
    <location>
        <begin position="1"/>
        <end position="21"/>
    </location>
</feature>
<reference evidence="4" key="1">
    <citation type="journal article" date="2011" name="Nat. Commun.">
        <title>Effector diversification within compartments of the Leptosphaeria maculans genome affected by Repeat-Induced Point mutations.</title>
        <authorList>
            <person name="Rouxel T."/>
            <person name="Grandaubert J."/>
            <person name="Hane J.K."/>
            <person name="Hoede C."/>
            <person name="van de Wouw A.P."/>
            <person name="Couloux A."/>
            <person name="Dominguez V."/>
            <person name="Anthouard V."/>
            <person name="Bally P."/>
            <person name="Bourras S."/>
            <person name="Cozijnsen A.J."/>
            <person name="Ciuffetti L.M."/>
            <person name="Degrave A."/>
            <person name="Dilmaghani A."/>
            <person name="Duret L."/>
            <person name="Fudal I."/>
            <person name="Goodwin S.B."/>
            <person name="Gout L."/>
            <person name="Glaser N."/>
            <person name="Linglin J."/>
            <person name="Kema G.H.J."/>
            <person name="Lapalu N."/>
            <person name="Lawrence C.B."/>
            <person name="May K."/>
            <person name="Meyer M."/>
            <person name="Ollivier B."/>
            <person name="Poulain J."/>
            <person name="Schoch C.L."/>
            <person name="Simon A."/>
            <person name="Spatafora J.W."/>
            <person name="Stachowiak A."/>
            <person name="Turgeon B.G."/>
            <person name="Tyler B.M."/>
            <person name="Vincent D."/>
            <person name="Weissenbach J."/>
            <person name="Amselem J."/>
            <person name="Quesneville H."/>
            <person name="Oliver R.P."/>
            <person name="Wincker P."/>
            <person name="Balesdent M.-H."/>
            <person name="Howlett B.J."/>
        </authorList>
    </citation>
    <scope>NUCLEOTIDE SEQUENCE [LARGE SCALE GENOMIC DNA]</scope>
    <source>
        <strain evidence="4">JN3 / isolate v23.1.3 / race Av1-4-5-6-7-8</strain>
    </source>
</reference>
<dbReference type="Gene3D" id="3.20.20.80">
    <property type="entry name" value="Glycosidases"/>
    <property type="match status" value="1"/>
</dbReference>
<dbReference type="Pfam" id="PF11790">
    <property type="entry name" value="Glyco_hydro_cc"/>
    <property type="match status" value="1"/>
</dbReference>
<dbReference type="eggNOG" id="ENOG502RXK9">
    <property type="taxonomic scope" value="Eukaryota"/>
</dbReference>
<dbReference type="SUPFAM" id="SSF51445">
    <property type="entry name" value="(Trans)glycosidases"/>
    <property type="match status" value="1"/>
</dbReference>
<dbReference type="GeneID" id="13288960"/>
<dbReference type="OrthoDB" id="5985073at2759"/>
<dbReference type="EMBL" id="FP929135">
    <property type="protein sequence ID" value="CBX99407.1"/>
    <property type="molecule type" value="Genomic_DNA"/>
</dbReference>
<dbReference type="InterPro" id="IPR024655">
    <property type="entry name" value="Asl1_glyco_hydro_catalytic"/>
</dbReference>
<dbReference type="InterPro" id="IPR053183">
    <property type="entry name" value="ASL1"/>
</dbReference>